<evidence type="ECO:0000313" key="1">
    <source>
        <dbReference type="EMBL" id="SAK92957.1"/>
    </source>
</evidence>
<gene>
    <name evidence="1" type="ORF">AWB82_06661</name>
</gene>
<sequence length="103" mass="11921">MLSFTDSTREGIESHLTALGYVPNTYWVARGFSDWHVCARNTLNGGSFIVYLINPQWGEENAEVSWFRDAKAHKFDASRWPEDDKLFRRLARAIINDETIIID</sequence>
<name>A0A158DGL5_9BURK</name>
<dbReference type="Proteomes" id="UP000054596">
    <property type="component" value="Unassembled WGS sequence"/>
</dbReference>
<accession>A0A158DGL5</accession>
<dbReference type="AlphaFoldDB" id="A0A158DGL5"/>
<dbReference type="EMBL" id="FCOJ02000083">
    <property type="protein sequence ID" value="SAK92957.1"/>
    <property type="molecule type" value="Genomic_DNA"/>
</dbReference>
<comment type="caution">
    <text evidence="1">The sequence shown here is derived from an EMBL/GenBank/DDBJ whole genome shotgun (WGS) entry which is preliminary data.</text>
</comment>
<evidence type="ECO:0000313" key="2">
    <source>
        <dbReference type="Proteomes" id="UP000054596"/>
    </source>
</evidence>
<proteinExistence type="predicted"/>
<keyword evidence="2" id="KW-1185">Reference proteome</keyword>
<organism evidence="1 2">
    <name type="scientific">Caballeronia glebae</name>
    <dbReference type="NCBI Taxonomy" id="1777143"/>
    <lineage>
        <taxon>Bacteria</taxon>
        <taxon>Pseudomonadati</taxon>
        <taxon>Pseudomonadota</taxon>
        <taxon>Betaproteobacteria</taxon>
        <taxon>Burkholderiales</taxon>
        <taxon>Burkholderiaceae</taxon>
        <taxon>Caballeronia</taxon>
    </lineage>
</organism>
<protein>
    <submittedName>
        <fullName evidence="1">Uncharacterized protein</fullName>
    </submittedName>
</protein>
<reference evidence="1" key="1">
    <citation type="submission" date="2016-01" db="EMBL/GenBank/DDBJ databases">
        <authorList>
            <person name="Peeters C."/>
        </authorList>
    </citation>
    <scope>NUCLEOTIDE SEQUENCE [LARGE SCALE GENOMIC DNA]</scope>
    <source>
        <strain evidence="1">LMG 29325</strain>
    </source>
</reference>